<evidence type="ECO:0000256" key="2">
    <source>
        <dbReference type="ARBA" id="ARBA00022692"/>
    </source>
</evidence>
<keyword evidence="5" id="KW-0046">Antibiotic resistance</keyword>
<dbReference type="EMBL" id="CP033972">
    <property type="protein sequence ID" value="AZG48347.1"/>
    <property type="molecule type" value="Genomic_DNA"/>
</dbReference>
<dbReference type="PIRSF" id="PIRSF006648">
    <property type="entry name" value="DrrB"/>
    <property type="match status" value="1"/>
</dbReference>
<feature type="transmembrane region" description="Helical" evidence="6">
    <location>
        <begin position="183"/>
        <end position="201"/>
    </location>
</feature>
<dbReference type="GO" id="GO:0046677">
    <property type="term" value="P:response to antibiotic"/>
    <property type="evidence" value="ECO:0007669"/>
    <property type="project" value="UniProtKB-KW"/>
</dbReference>
<feature type="transmembrane region" description="Helical" evidence="6">
    <location>
        <begin position="236"/>
        <end position="258"/>
    </location>
</feature>
<keyword evidence="4 6" id="KW-0472">Membrane</keyword>
<keyword evidence="3 6" id="KW-1133">Transmembrane helix</keyword>
<evidence type="ECO:0000256" key="3">
    <source>
        <dbReference type="ARBA" id="ARBA00022989"/>
    </source>
</evidence>
<name>A0A3G8JTF5_9ACTN</name>
<dbReference type="GO" id="GO:0140359">
    <property type="term" value="F:ABC-type transporter activity"/>
    <property type="evidence" value="ECO:0007669"/>
    <property type="project" value="InterPro"/>
</dbReference>
<keyword evidence="2 6" id="KW-0812">Transmembrane</keyword>
<evidence type="ECO:0000256" key="4">
    <source>
        <dbReference type="ARBA" id="ARBA00023136"/>
    </source>
</evidence>
<evidence type="ECO:0000256" key="6">
    <source>
        <dbReference type="SAM" id="Phobius"/>
    </source>
</evidence>
<dbReference type="KEGG" id="gom:D7316_04964"/>
<dbReference type="InterPro" id="IPR000412">
    <property type="entry name" value="ABC_2_transport"/>
</dbReference>
<accession>A0A3G8JTF5</accession>
<dbReference type="InterPro" id="IPR051784">
    <property type="entry name" value="Nod_factor_ABC_transporter"/>
</dbReference>
<reference evidence="8 9" key="1">
    <citation type="submission" date="2018-11" db="EMBL/GenBank/DDBJ databases">
        <title>Gordonia insulae sp. nov., isolated from an island soil.</title>
        <authorList>
            <person name="Kim Y.S."/>
            <person name="Kim S.B."/>
        </authorList>
    </citation>
    <scope>NUCLEOTIDE SEQUENCE [LARGE SCALE GENOMIC DNA]</scope>
    <source>
        <strain evidence="8 9">MMS17-SY073</strain>
    </source>
</reference>
<gene>
    <name evidence="8" type="primary">drrB_6</name>
    <name evidence="8" type="ORF">D7316_04964</name>
</gene>
<evidence type="ECO:0000313" key="9">
    <source>
        <dbReference type="Proteomes" id="UP000271469"/>
    </source>
</evidence>
<dbReference type="Pfam" id="PF01061">
    <property type="entry name" value="ABC2_membrane"/>
    <property type="match status" value="1"/>
</dbReference>
<feature type="domain" description="ABC-2 type transporter transmembrane" evidence="7">
    <location>
        <begin position="17"/>
        <end position="226"/>
    </location>
</feature>
<organism evidence="8 9">
    <name type="scientific">Gordonia insulae</name>
    <dbReference type="NCBI Taxonomy" id="2420509"/>
    <lineage>
        <taxon>Bacteria</taxon>
        <taxon>Bacillati</taxon>
        <taxon>Actinomycetota</taxon>
        <taxon>Actinomycetes</taxon>
        <taxon>Mycobacteriales</taxon>
        <taxon>Gordoniaceae</taxon>
        <taxon>Gordonia</taxon>
    </lineage>
</organism>
<feature type="transmembrane region" description="Helical" evidence="6">
    <location>
        <begin position="109"/>
        <end position="138"/>
    </location>
</feature>
<dbReference type="Proteomes" id="UP000271469">
    <property type="component" value="Chromosome"/>
</dbReference>
<dbReference type="PANTHER" id="PTHR43229">
    <property type="entry name" value="NODULATION PROTEIN J"/>
    <property type="match status" value="1"/>
</dbReference>
<feature type="transmembrane region" description="Helical" evidence="6">
    <location>
        <begin position="36"/>
        <end position="54"/>
    </location>
</feature>
<dbReference type="AlphaFoldDB" id="A0A3G8JTF5"/>
<evidence type="ECO:0000313" key="8">
    <source>
        <dbReference type="EMBL" id="AZG48347.1"/>
    </source>
</evidence>
<protein>
    <submittedName>
        <fullName evidence="8">Doxorubicin resistance ABC transporter permease protein DrrB</fullName>
    </submittedName>
</protein>
<dbReference type="RefSeq" id="WP_232017061.1">
    <property type="nucleotide sequence ID" value="NZ_CP033972.1"/>
</dbReference>
<evidence type="ECO:0000256" key="1">
    <source>
        <dbReference type="ARBA" id="ARBA00004141"/>
    </source>
</evidence>
<evidence type="ECO:0000259" key="7">
    <source>
        <dbReference type="Pfam" id="PF01061"/>
    </source>
</evidence>
<sequence>MDPPVAEASPPQINALHQWWALTSRGVFGIVRNGEIVFAIIAPAFLAVCFYIPLRSMMDSYPGMDYAQYLMPIIALQSVSFVASSSAMRSSMDGMRGINVRFRVMPMNGVVPVAARGSANAILLVISLSFATIASLVIGWRPHGGVDGTVGLYAVALSVGLLVSVIADALGLLASSPESTSQLIGLPILVLGMLSTGFVPASRFPDWIAPFARNQPVSQFSDAMRAFNDGSATWPVVAPTVFWCVGLAALAAALLFWAERRSHA</sequence>
<proteinExistence type="predicted"/>
<dbReference type="PANTHER" id="PTHR43229:SF2">
    <property type="entry name" value="NODULATION PROTEIN J"/>
    <property type="match status" value="1"/>
</dbReference>
<comment type="subcellular location">
    <subcellularLocation>
        <location evidence="1">Membrane</location>
        <topology evidence="1">Multi-pass membrane protein</topology>
    </subcellularLocation>
</comment>
<evidence type="ECO:0000256" key="5">
    <source>
        <dbReference type="ARBA" id="ARBA00023251"/>
    </source>
</evidence>
<keyword evidence="9" id="KW-1185">Reference proteome</keyword>
<dbReference type="GO" id="GO:0043190">
    <property type="term" value="C:ATP-binding cassette (ABC) transporter complex"/>
    <property type="evidence" value="ECO:0007669"/>
    <property type="project" value="InterPro"/>
</dbReference>
<feature type="transmembrane region" description="Helical" evidence="6">
    <location>
        <begin position="150"/>
        <end position="171"/>
    </location>
</feature>
<dbReference type="InterPro" id="IPR013525">
    <property type="entry name" value="ABC2_TM"/>
</dbReference>